<sequence length="164" mass="18053">MNIDMKSWHYRLNKLFIKSDHRIPSSLCLYFWTTALFSAILTAIVSFIGAVLFICGFITFMGIADAGLVNVISTNLSANSLSFWMYPVVILVGAITFALAVGVTFGLLALMIAITAGISMLGQKFKGQGISERINSSDNLVVAYIRSKHQKICPKLNFTYGEKK</sequence>
<keyword evidence="1" id="KW-1133">Transmembrane helix</keyword>
<reference evidence="2 3" key="1">
    <citation type="journal article" date="2010" name="Virol. J.">
        <title>Genomes of the T4-related bacteriophages as windows on microbial genome evolution.</title>
        <authorList>
            <person name="Petrov V.M."/>
            <person name="Ratnayaka S."/>
            <person name="Nolan J.M."/>
            <person name="Miller E.S."/>
            <person name="Karam J.D."/>
        </authorList>
    </citation>
    <scope>NUCLEOTIDE SEQUENCE [LARGE SCALE GENOMIC DNA]</scope>
</reference>
<feature type="transmembrane region" description="Helical" evidence="1">
    <location>
        <begin position="30"/>
        <end position="63"/>
    </location>
</feature>
<evidence type="ECO:0000313" key="2">
    <source>
        <dbReference type="EMBL" id="ADG36100.1"/>
    </source>
</evidence>
<proteinExistence type="predicted"/>
<dbReference type="RefSeq" id="YP_004009752.1">
    <property type="nucleotide sequence ID" value="NC_014661.1"/>
</dbReference>
<gene>
    <name evidence="2" type="ORF">Acj61p135</name>
</gene>
<accession>E5E4B6</accession>
<dbReference type="Proteomes" id="UP000008730">
    <property type="component" value="Segment"/>
</dbReference>
<dbReference type="OrthoDB" id="28432at10239"/>
<protein>
    <submittedName>
        <fullName evidence="2">Conserved hypothetical phage protein</fullName>
    </submittedName>
</protein>
<dbReference type="KEGG" id="vg:9926026"/>
<keyword evidence="1" id="KW-0472">Membrane</keyword>
<evidence type="ECO:0000313" key="3">
    <source>
        <dbReference type="Proteomes" id="UP000008730"/>
    </source>
</evidence>
<dbReference type="GeneID" id="9926026"/>
<organism evidence="2 3">
    <name type="scientific">Acinetobacter phage Acj61</name>
    <dbReference type="NCBI Taxonomy" id="760732"/>
    <lineage>
        <taxon>Viruses</taxon>
        <taxon>Duplodnaviria</taxon>
        <taxon>Heunggongvirae</taxon>
        <taxon>Uroviricota</taxon>
        <taxon>Caudoviricetes</taxon>
        <taxon>Pantevenvirales</taxon>
        <taxon>Straboviridae</taxon>
        <taxon>Twarogvirinae</taxon>
        <taxon>Lasallevirus</taxon>
        <taxon>Lasallevirus Acj61</taxon>
        <taxon>Acinetobacter virus Acj61</taxon>
    </lineage>
</organism>
<evidence type="ECO:0000256" key="1">
    <source>
        <dbReference type="SAM" id="Phobius"/>
    </source>
</evidence>
<dbReference type="EMBL" id="GU911519">
    <property type="protein sequence ID" value="ADG36100.1"/>
    <property type="molecule type" value="Genomic_DNA"/>
</dbReference>
<keyword evidence="1" id="KW-0812">Transmembrane</keyword>
<feature type="transmembrane region" description="Helical" evidence="1">
    <location>
        <begin position="83"/>
        <end position="116"/>
    </location>
</feature>
<name>E5E4B6_9CAUD</name>
<keyword evidence="3" id="KW-1185">Reference proteome</keyword>